<dbReference type="STRING" id="926571.NVIE_003560"/>
<gene>
    <name evidence="1" type="ORF">NVIE_003560</name>
</gene>
<dbReference type="Pfam" id="PF20364">
    <property type="entry name" value="DUF6659"/>
    <property type="match status" value="1"/>
</dbReference>
<protein>
    <recommendedName>
        <fullName evidence="3">Roadblock/LAMTOR2 domain-containing protein</fullName>
    </recommendedName>
</protein>
<reference evidence="1 2" key="1">
    <citation type="journal article" date="2014" name="Int. J. Syst. Evol. Microbiol.">
        <title>Nitrososphaera viennensis gen. nov., sp. nov., an aerobic and mesophilic, ammonia-oxidizing archaeon from soil and a member of the archaeal phylum Thaumarchaeota.</title>
        <authorList>
            <person name="Stieglmeier M."/>
            <person name="Klingl A."/>
            <person name="Alves R.J."/>
            <person name="Rittmann S.K."/>
            <person name="Melcher M."/>
            <person name="Leisch N."/>
            <person name="Schleper C."/>
        </authorList>
    </citation>
    <scope>NUCLEOTIDE SEQUENCE [LARGE SCALE GENOMIC DNA]</scope>
    <source>
        <strain evidence="1">EN76</strain>
    </source>
</reference>
<dbReference type="InterPro" id="IPR046600">
    <property type="entry name" value="DUF6659"/>
</dbReference>
<evidence type="ECO:0000313" key="2">
    <source>
        <dbReference type="Proteomes" id="UP000027093"/>
    </source>
</evidence>
<dbReference type="GeneID" id="74945618"/>
<keyword evidence="2" id="KW-1185">Reference proteome</keyword>
<name>A0A060HG30_9ARCH</name>
<dbReference type="Proteomes" id="UP000027093">
    <property type="component" value="Chromosome"/>
</dbReference>
<dbReference type="KEGG" id="nvn:NVIE_003560"/>
<dbReference type="OrthoDB" id="9222at2157"/>
<evidence type="ECO:0000313" key="1">
    <source>
        <dbReference type="EMBL" id="AIC14548.1"/>
    </source>
</evidence>
<dbReference type="EMBL" id="CP007536">
    <property type="protein sequence ID" value="AIC14548.1"/>
    <property type="molecule type" value="Genomic_DNA"/>
</dbReference>
<dbReference type="AlphaFoldDB" id="A0A060HG30"/>
<sequence>MQRNLCERVIKLDKNIRFAGIVNANGEVIEGGFQQGIQPLLNGPAEQQMYIQSLSNVVTLKQYADRLGAFRYSITEHDKVTLLTFPLGDGILCVSASSKADSAKIRNKVSALLKEKPRHSKKV</sequence>
<evidence type="ECO:0008006" key="3">
    <source>
        <dbReference type="Google" id="ProtNLM"/>
    </source>
</evidence>
<dbReference type="HOGENOM" id="CLU_128582_0_0_2"/>
<proteinExistence type="predicted"/>
<dbReference type="RefSeq" id="WP_075053743.1">
    <property type="nucleotide sequence ID" value="NZ_CP007536.1"/>
</dbReference>
<accession>A0A060HG30</accession>
<organism evidence="1 2">
    <name type="scientific">Nitrososphaera viennensis EN76</name>
    <dbReference type="NCBI Taxonomy" id="926571"/>
    <lineage>
        <taxon>Archaea</taxon>
        <taxon>Nitrososphaerota</taxon>
        <taxon>Nitrososphaeria</taxon>
        <taxon>Nitrososphaerales</taxon>
        <taxon>Nitrososphaeraceae</taxon>
        <taxon>Nitrososphaera</taxon>
    </lineage>
</organism>